<accession>A0ABD1W331</accession>
<evidence type="ECO:0000313" key="2">
    <source>
        <dbReference type="EMBL" id="KAL2544062.1"/>
    </source>
</evidence>
<gene>
    <name evidence="2" type="ORF">Fot_13295</name>
</gene>
<sequence>MGPKEAVESFSGGRRFKSGDDDGIAAIREKVMFDLHAVADKMKDQILKEGLEECEVFVSPSLPPLRPLPLARITTSSTPWSIDFGRVNGLLLRVVLLVGRLFILDGSTYGGGE</sequence>
<protein>
    <submittedName>
        <fullName evidence="2">Uncharacterized protein</fullName>
    </submittedName>
</protein>
<evidence type="ECO:0000313" key="3">
    <source>
        <dbReference type="Proteomes" id="UP001604277"/>
    </source>
</evidence>
<organism evidence="2 3">
    <name type="scientific">Forsythia ovata</name>
    <dbReference type="NCBI Taxonomy" id="205694"/>
    <lineage>
        <taxon>Eukaryota</taxon>
        <taxon>Viridiplantae</taxon>
        <taxon>Streptophyta</taxon>
        <taxon>Embryophyta</taxon>
        <taxon>Tracheophyta</taxon>
        <taxon>Spermatophyta</taxon>
        <taxon>Magnoliopsida</taxon>
        <taxon>eudicotyledons</taxon>
        <taxon>Gunneridae</taxon>
        <taxon>Pentapetalae</taxon>
        <taxon>asterids</taxon>
        <taxon>lamiids</taxon>
        <taxon>Lamiales</taxon>
        <taxon>Oleaceae</taxon>
        <taxon>Forsythieae</taxon>
        <taxon>Forsythia</taxon>
    </lineage>
</organism>
<dbReference type="EMBL" id="JBFOLJ010000004">
    <property type="protein sequence ID" value="KAL2544062.1"/>
    <property type="molecule type" value="Genomic_DNA"/>
</dbReference>
<keyword evidence="3" id="KW-1185">Reference proteome</keyword>
<comment type="caution">
    <text evidence="2">The sequence shown here is derived from an EMBL/GenBank/DDBJ whole genome shotgun (WGS) entry which is preliminary data.</text>
</comment>
<reference evidence="3" key="1">
    <citation type="submission" date="2024-07" db="EMBL/GenBank/DDBJ databases">
        <title>Two chromosome-level genome assemblies of Korean endemic species Abeliophyllum distichum and Forsythia ovata (Oleaceae).</title>
        <authorList>
            <person name="Jang H."/>
        </authorList>
    </citation>
    <scope>NUCLEOTIDE SEQUENCE [LARGE SCALE GENOMIC DNA]</scope>
</reference>
<evidence type="ECO:0000256" key="1">
    <source>
        <dbReference type="SAM" id="MobiDB-lite"/>
    </source>
</evidence>
<dbReference type="AlphaFoldDB" id="A0ABD1W331"/>
<proteinExistence type="predicted"/>
<dbReference type="Proteomes" id="UP001604277">
    <property type="component" value="Unassembled WGS sequence"/>
</dbReference>
<feature type="region of interest" description="Disordered" evidence="1">
    <location>
        <begin position="1"/>
        <end position="20"/>
    </location>
</feature>
<name>A0ABD1W331_9LAMI</name>